<name>A0A0A9ES09_ARUDO</name>
<reference evidence="2" key="2">
    <citation type="journal article" date="2015" name="Data Brief">
        <title>Shoot transcriptome of the giant reed, Arundo donax.</title>
        <authorList>
            <person name="Barrero R.A."/>
            <person name="Guerrero F.D."/>
            <person name="Moolhuijzen P."/>
            <person name="Goolsby J.A."/>
            <person name="Tidwell J."/>
            <person name="Bellgard S.E."/>
            <person name="Bellgard M.I."/>
        </authorList>
    </citation>
    <scope>NUCLEOTIDE SEQUENCE</scope>
    <source>
        <tissue evidence="2">Shoot tissue taken approximately 20 cm above the soil surface</tissue>
    </source>
</reference>
<organism evidence="2">
    <name type="scientific">Arundo donax</name>
    <name type="common">Giant reed</name>
    <name type="synonym">Donax arundinaceus</name>
    <dbReference type="NCBI Taxonomy" id="35708"/>
    <lineage>
        <taxon>Eukaryota</taxon>
        <taxon>Viridiplantae</taxon>
        <taxon>Streptophyta</taxon>
        <taxon>Embryophyta</taxon>
        <taxon>Tracheophyta</taxon>
        <taxon>Spermatophyta</taxon>
        <taxon>Magnoliopsida</taxon>
        <taxon>Liliopsida</taxon>
        <taxon>Poales</taxon>
        <taxon>Poaceae</taxon>
        <taxon>PACMAD clade</taxon>
        <taxon>Arundinoideae</taxon>
        <taxon>Arundineae</taxon>
        <taxon>Arundo</taxon>
    </lineage>
</organism>
<dbReference type="EMBL" id="GBRH01196102">
    <property type="protein sequence ID" value="JAE01794.1"/>
    <property type="molecule type" value="Transcribed_RNA"/>
</dbReference>
<feature type="compositionally biased region" description="Basic residues" evidence="1">
    <location>
        <begin position="34"/>
        <end position="44"/>
    </location>
</feature>
<accession>A0A0A9ES09</accession>
<evidence type="ECO:0000313" key="2">
    <source>
        <dbReference type="EMBL" id="JAE01794.1"/>
    </source>
</evidence>
<proteinExistence type="predicted"/>
<reference evidence="2" key="1">
    <citation type="submission" date="2014-09" db="EMBL/GenBank/DDBJ databases">
        <authorList>
            <person name="Magalhaes I.L.F."/>
            <person name="Oliveira U."/>
            <person name="Santos F.R."/>
            <person name="Vidigal T.H.D.A."/>
            <person name="Brescovit A.D."/>
            <person name="Santos A.J."/>
        </authorList>
    </citation>
    <scope>NUCLEOTIDE SEQUENCE</scope>
    <source>
        <tissue evidence="2">Shoot tissue taken approximately 20 cm above the soil surface</tissue>
    </source>
</reference>
<protein>
    <submittedName>
        <fullName evidence="2">Uncharacterized protein</fullName>
    </submittedName>
</protein>
<evidence type="ECO:0000256" key="1">
    <source>
        <dbReference type="SAM" id="MobiDB-lite"/>
    </source>
</evidence>
<dbReference type="AlphaFoldDB" id="A0A0A9ES09"/>
<sequence length="44" mass="5308">MFFRLKVHTIINQTKHANWQSKKRRLTDSVPPQKQHHPFKNQGV</sequence>
<feature type="region of interest" description="Disordered" evidence="1">
    <location>
        <begin position="15"/>
        <end position="44"/>
    </location>
</feature>